<accession>A0ABX1GVA0</accession>
<evidence type="ECO:0000313" key="2">
    <source>
        <dbReference type="EMBL" id="NKI32920.1"/>
    </source>
</evidence>
<feature type="chain" id="PRO_5046285150" evidence="1">
    <location>
        <begin position="21"/>
        <end position="320"/>
    </location>
</feature>
<comment type="caution">
    <text evidence="2">The sequence shown here is derived from an EMBL/GenBank/DDBJ whole genome shotgun (WGS) entry which is preliminary data.</text>
</comment>
<dbReference type="Proteomes" id="UP000718451">
    <property type="component" value="Unassembled WGS sequence"/>
</dbReference>
<dbReference type="InterPro" id="IPR019861">
    <property type="entry name" value="PorP/SprF_Bacteroidetes"/>
</dbReference>
<dbReference type="RefSeq" id="WP_168553082.1">
    <property type="nucleotide sequence ID" value="NZ_JAAWWL010000002.1"/>
</dbReference>
<dbReference type="Pfam" id="PF11751">
    <property type="entry name" value="PorP_SprF"/>
    <property type="match status" value="1"/>
</dbReference>
<protein>
    <submittedName>
        <fullName evidence="2">Type IX secretion system membrane protein PorP/SprF</fullName>
    </submittedName>
</protein>
<reference evidence="2 3" key="1">
    <citation type="submission" date="2020-04" db="EMBL/GenBank/DDBJ databases">
        <authorList>
            <person name="Yoon J."/>
        </authorList>
    </citation>
    <scope>NUCLEOTIDE SEQUENCE [LARGE SCALE GENOMIC DNA]</scope>
    <source>
        <strain evidence="2 3">DJ-13</strain>
    </source>
</reference>
<dbReference type="NCBIfam" id="TIGR03519">
    <property type="entry name" value="T9SS_PorP_fam"/>
    <property type="match status" value="1"/>
</dbReference>
<dbReference type="EMBL" id="JAAWWL010000002">
    <property type="protein sequence ID" value="NKI32920.1"/>
    <property type="molecule type" value="Genomic_DNA"/>
</dbReference>
<proteinExistence type="predicted"/>
<name>A0ABX1GVA0_9FLAO</name>
<organism evidence="2 3">
    <name type="scientific">Croceivirga thetidis</name>
    <dbReference type="NCBI Taxonomy" id="2721623"/>
    <lineage>
        <taxon>Bacteria</taxon>
        <taxon>Pseudomonadati</taxon>
        <taxon>Bacteroidota</taxon>
        <taxon>Flavobacteriia</taxon>
        <taxon>Flavobacteriales</taxon>
        <taxon>Flavobacteriaceae</taxon>
        <taxon>Croceivirga</taxon>
    </lineage>
</organism>
<keyword evidence="3" id="KW-1185">Reference proteome</keyword>
<keyword evidence="1" id="KW-0732">Signal</keyword>
<feature type="signal peptide" evidence="1">
    <location>
        <begin position="1"/>
        <end position="20"/>
    </location>
</feature>
<evidence type="ECO:0000256" key="1">
    <source>
        <dbReference type="SAM" id="SignalP"/>
    </source>
</evidence>
<sequence>MKKTIFFVLVASLFTGQLMGQQEAQYTQYMYNTLAINPAYAGSRGGLSIAGLHRSQWVGLDGAPVTQTLNAHSPVGERVGIGLSIINDNIGNGTSQETSFDGIFSYTIPVSVDGNLSFGLKAGGHLLNIDLSRLQNQDPTFNTGQQVVVDNKFSPNFGLGAYYYTDTFYAGISAPNILETEHFDSSGQNANLLARERLNFYIISGIVRELSEDFKFKPAVLLRGVSGAPLQVDLSANFMYQEKFTLGAAYRFGAAWSALAGYQLNDSLMLGLAYDKETTELGSTAFNNGSFEVFLRYEVFNLSAKEKTTMPRRVLTPRFF</sequence>
<gene>
    <name evidence="2" type="ORF">HCU67_13265</name>
</gene>
<evidence type="ECO:0000313" key="3">
    <source>
        <dbReference type="Proteomes" id="UP000718451"/>
    </source>
</evidence>